<evidence type="ECO:0000313" key="2">
    <source>
        <dbReference type="Proteomes" id="UP000000763"/>
    </source>
</evidence>
<organism evidence="1 2">
    <name type="scientific">Oryza sativa subsp. japonica</name>
    <name type="common">Rice</name>
    <dbReference type="NCBI Taxonomy" id="39947"/>
    <lineage>
        <taxon>Eukaryota</taxon>
        <taxon>Viridiplantae</taxon>
        <taxon>Streptophyta</taxon>
        <taxon>Embryophyta</taxon>
        <taxon>Tracheophyta</taxon>
        <taxon>Spermatophyta</taxon>
        <taxon>Magnoliopsida</taxon>
        <taxon>Liliopsida</taxon>
        <taxon>Poales</taxon>
        <taxon>Poaceae</taxon>
        <taxon>BOP clade</taxon>
        <taxon>Oryzoideae</taxon>
        <taxon>Oryzeae</taxon>
        <taxon>Oryzinae</taxon>
        <taxon>Oryza</taxon>
        <taxon>Oryza sativa</taxon>
    </lineage>
</organism>
<dbReference type="Proteomes" id="UP000000763">
    <property type="component" value="Chromosome 2"/>
</dbReference>
<proteinExistence type="predicted"/>
<sequence>MQKLMLVVPIPGIPLPHHASRVLKQGATPVTVALIPLPHVNDHQGWAPEENHF</sequence>
<protein>
    <submittedName>
        <fullName evidence="1">Uncharacterized protein</fullName>
    </submittedName>
</protein>
<reference evidence="2" key="2">
    <citation type="journal article" date="2008" name="Nucleic Acids Res.">
        <title>The rice annotation project database (RAP-DB): 2008 update.</title>
        <authorList>
            <consortium name="The rice annotation project (RAP)"/>
        </authorList>
    </citation>
    <scope>GENOME REANNOTATION</scope>
    <source>
        <strain evidence="2">cv. Nipponbare</strain>
    </source>
</reference>
<dbReference type="AlphaFoldDB" id="Q6H6E8"/>
<dbReference type="EMBL" id="AP005009">
    <property type="protein sequence ID" value="BAD25701.1"/>
    <property type="molecule type" value="Genomic_DNA"/>
</dbReference>
<evidence type="ECO:0000313" key="1">
    <source>
        <dbReference type="EMBL" id="BAD25701.1"/>
    </source>
</evidence>
<accession>Q6H6E8</accession>
<reference evidence="2" key="1">
    <citation type="journal article" date="2005" name="Nature">
        <title>The map-based sequence of the rice genome.</title>
        <authorList>
            <consortium name="International rice genome sequencing project (IRGSP)"/>
            <person name="Matsumoto T."/>
            <person name="Wu J."/>
            <person name="Kanamori H."/>
            <person name="Katayose Y."/>
            <person name="Fujisawa M."/>
            <person name="Namiki N."/>
            <person name="Mizuno H."/>
            <person name="Yamamoto K."/>
            <person name="Antonio B.A."/>
            <person name="Baba T."/>
            <person name="Sakata K."/>
            <person name="Nagamura Y."/>
            <person name="Aoki H."/>
            <person name="Arikawa K."/>
            <person name="Arita K."/>
            <person name="Bito T."/>
            <person name="Chiden Y."/>
            <person name="Fujitsuka N."/>
            <person name="Fukunaka R."/>
            <person name="Hamada M."/>
            <person name="Harada C."/>
            <person name="Hayashi A."/>
            <person name="Hijishita S."/>
            <person name="Honda M."/>
            <person name="Hosokawa S."/>
            <person name="Ichikawa Y."/>
            <person name="Idonuma A."/>
            <person name="Iijima M."/>
            <person name="Ikeda M."/>
            <person name="Ikeno M."/>
            <person name="Ito K."/>
            <person name="Ito S."/>
            <person name="Ito T."/>
            <person name="Ito Y."/>
            <person name="Ito Y."/>
            <person name="Iwabuchi A."/>
            <person name="Kamiya K."/>
            <person name="Karasawa W."/>
            <person name="Kurita K."/>
            <person name="Katagiri S."/>
            <person name="Kikuta A."/>
            <person name="Kobayashi H."/>
            <person name="Kobayashi N."/>
            <person name="Machita K."/>
            <person name="Maehara T."/>
            <person name="Masukawa M."/>
            <person name="Mizubayashi T."/>
            <person name="Mukai Y."/>
            <person name="Nagasaki H."/>
            <person name="Nagata Y."/>
            <person name="Naito S."/>
            <person name="Nakashima M."/>
            <person name="Nakama Y."/>
            <person name="Nakamichi Y."/>
            <person name="Nakamura M."/>
            <person name="Meguro A."/>
            <person name="Negishi M."/>
            <person name="Ohta I."/>
            <person name="Ohta T."/>
            <person name="Okamoto M."/>
            <person name="Ono N."/>
            <person name="Saji S."/>
            <person name="Sakaguchi M."/>
            <person name="Sakai K."/>
            <person name="Shibata M."/>
            <person name="Shimokawa T."/>
            <person name="Song J."/>
            <person name="Takazaki Y."/>
            <person name="Terasawa K."/>
            <person name="Tsugane M."/>
            <person name="Tsuji K."/>
            <person name="Ueda S."/>
            <person name="Waki K."/>
            <person name="Yamagata H."/>
            <person name="Yamamoto M."/>
            <person name="Yamamoto S."/>
            <person name="Yamane H."/>
            <person name="Yoshiki S."/>
            <person name="Yoshihara R."/>
            <person name="Yukawa K."/>
            <person name="Zhong H."/>
            <person name="Yano M."/>
            <person name="Yuan Q."/>
            <person name="Ouyang S."/>
            <person name="Liu J."/>
            <person name="Jones K.M."/>
            <person name="Gansberger K."/>
            <person name="Moffat K."/>
            <person name="Hill J."/>
            <person name="Bera J."/>
            <person name="Fadrosh D."/>
            <person name="Jin S."/>
            <person name="Johri S."/>
            <person name="Kim M."/>
            <person name="Overton L."/>
            <person name="Reardon M."/>
            <person name="Tsitrin T."/>
            <person name="Vuong H."/>
            <person name="Weaver B."/>
            <person name="Ciecko A."/>
            <person name="Tallon L."/>
            <person name="Jackson J."/>
            <person name="Pai G."/>
            <person name="Aken S.V."/>
            <person name="Utterback T."/>
            <person name="Reidmuller S."/>
            <person name="Feldblyum T."/>
            <person name="Hsiao J."/>
            <person name="Zismann V."/>
            <person name="Iobst S."/>
            <person name="de Vazeille A.R."/>
            <person name="Buell C.R."/>
            <person name="Ying K."/>
            <person name="Li Y."/>
            <person name="Lu T."/>
            <person name="Huang Y."/>
            <person name="Zhao Q."/>
            <person name="Feng Q."/>
            <person name="Zhang L."/>
            <person name="Zhu J."/>
            <person name="Weng Q."/>
            <person name="Mu J."/>
            <person name="Lu Y."/>
            <person name="Fan D."/>
            <person name="Liu Y."/>
            <person name="Guan J."/>
            <person name="Zhang Y."/>
            <person name="Yu S."/>
            <person name="Liu X."/>
            <person name="Zhang Y."/>
            <person name="Hong G."/>
            <person name="Han B."/>
            <person name="Choisne N."/>
            <person name="Demange N."/>
            <person name="Orjeda G."/>
            <person name="Samain S."/>
            <person name="Cattolico L."/>
            <person name="Pelletier E."/>
            <person name="Couloux A."/>
            <person name="Segurens B."/>
            <person name="Wincker P."/>
            <person name="D'Hont A."/>
            <person name="Scarpelli C."/>
            <person name="Weissenbach J."/>
            <person name="Salanoubat M."/>
            <person name="Quetier F."/>
            <person name="Yu Y."/>
            <person name="Kim H.R."/>
            <person name="Rambo T."/>
            <person name="Currie J."/>
            <person name="Collura K."/>
            <person name="Luo M."/>
            <person name="Yang T."/>
            <person name="Ammiraju J.S.S."/>
            <person name="Engler F."/>
            <person name="Soderlund C."/>
            <person name="Wing R.A."/>
            <person name="Palmer L.E."/>
            <person name="de la Bastide M."/>
            <person name="Spiegel L."/>
            <person name="Nascimento L."/>
            <person name="Zutavern T."/>
            <person name="O'Shaughnessy A."/>
            <person name="Dike S."/>
            <person name="Dedhia N."/>
            <person name="Preston R."/>
            <person name="Balija V."/>
            <person name="McCombie W.R."/>
            <person name="Chow T."/>
            <person name="Chen H."/>
            <person name="Chung M."/>
            <person name="Chen C."/>
            <person name="Shaw J."/>
            <person name="Wu H."/>
            <person name="Hsiao K."/>
            <person name="Chao Y."/>
            <person name="Chu M."/>
            <person name="Cheng C."/>
            <person name="Hour A."/>
            <person name="Lee P."/>
            <person name="Lin S."/>
            <person name="Lin Y."/>
            <person name="Liou J."/>
            <person name="Liu S."/>
            <person name="Hsing Y."/>
            <person name="Raghuvanshi S."/>
            <person name="Mohanty A."/>
            <person name="Bharti A.K."/>
            <person name="Gaur A."/>
            <person name="Gupta V."/>
            <person name="Kumar D."/>
            <person name="Ravi V."/>
            <person name="Vij S."/>
            <person name="Kapur A."/>
            <person name="Khurana P."/>
            <person name="Khurana P."/>
            <person name="Khurana J.P."/>
            <person name="Tyagi A.K."/>
            <person name="Gaikwad K."/>
            <person name="Singh A."/>
            <person name="Dalal V."/>
            <person name="Srivastava S."/>
            <person name="Dixit A."/>
            <person name="Pal A.K."/>
            <person name="Ghazi I.A."/>
            <person name="Yadav M."/>
            <person name="Pandit A."/>
            <person name="Bhargava A."/>
            <person name="Sureshbabu K."/>
            <person name="Batra K."/>
            <person name="Sharma T.R."/>
            <person name="Mohapatra T."/>
            <person name="Singh N.K."/>
            <person name="Messing J."/>
            <person name="Nelson A.B."/>
            <person name="Fuks G."/>
            <person name="Kavchok S."/>
            <person name="Keizer G."/>
            <person name="Linton E."/>
            <person name="Llaca V."/>
            <person name="Song R."/>
            <person name="Tanyolac B."/>
            <person name="Young S."/>
            <person name="Ho-Il K."/>
            <person name="Hahn J.H."/>
            <person name="Sangsakoo G."/>
            <person name="Vanavichit A."/>
            <person name="de Mattos Luiz.A.T."/>
            <person name="Zimmer P.D."/>
            <person name="Malone G."/>
            <person name="Dellagostin O."/>
            <person name="de Oliveira A.C."/>
            <person name="Bevan M."/>
            <person name="Bancroft I."/>
            <person name="Minx P."/>
            <person name="Cordum H."/>
            <person name="Wilson R."/>
            <person name="Cheng Z."/>
            <person name="Jin W."/>
            <person name="Jiang J."/>
            <person name="Leong S.A."/>
            <person name="Iwama H."/>
            <person name="Gojobori T."/>
            <person name="Itoh T."/>
            <person name="Niimura Y."/>
            <person name="Fujii Y."/>
            <person name="Habara T."/>
            <person name="Sakai H."/>
            <person name="Sato Y."/>
            <person name="Wilson G."/>
            <person name="Kumar K."/>
            <person name="McCouch S."/>
            <person name="Juretic N."/>
            <person name="Hoen D."/>
            <person name="Wright S."/>
            <person name="Bruskiewich R."/>
            <person name="Bureau T."/>
            <person name="Miyao A."/>
            <person name="Hirochika H."/>
            <person name="Nishikawa T."/>
            <person name="Kadowaki K."/>
            <person name="Sugiura M."/>
            <person name="Burr B."/>
            <person name="Sasaki T."/>
        </authorList>
    </citation>
    <scope>NUCLEOTIDE SEQUENCE [LARGE SCALE GENOMIC DNA]</scope>
    <source>
        <strain evidence="2">cv. Nipponbare</strain>
    </source>
</reference>
<gene>
    <name evidence="1" type="primary">P0572A04.21</name>
</gene>
<name>Q6H6E8_ORYSJ</name>